<evidence type="ECO:0000313" key="4">
    <source>
        <dbReference type="Proteomes" id="UP001238805"/>
    </source>
</evidence>
<protein>
    <submittedName>
        <fullName evidence="3">MOSC domain-containing protein</fullName>
    </submittedName>
</protein>
<dbReference type="InterPro" id="IPR052353">
    <property type="entry name" value="Benzoxazolinone_Detox_Enz"/>
</dbReference>
<sequence length="215" mass="23383">MSQIVSSTNVAVPRTDPGGADRISGIDKQPAPFIEVSAPGPDYGDGSGVADDTVGDDAHHGGAQKAVYAFSREELDFWEHDLHRGLPDGTFGENLTTTGIDLERLLVNQRIRVGTAELEVSVVRHPCRTFAAWLGERGWVRRFSDRGRCGTYLRVTVPGRITPGDELTLVDAPAHDIDILTAFRAAQGDKAAARRVVDAGCLPEMYHRRLVALLR</sequence>
<dbReference type="Proteomes" id="UP001238805">
    <property type="component" value="Chromosome"/>
</dbReference>
<keyword evidence="4" id="KW-1185">Reference proteome</keyword>
<dbReference type="SUPFAM" id="SSF50800">
    <property type="entry name" value="PK beta-barrel domain-like"/>
    <property type="match status" value="1"/>
</dbReference>
<feature type="compositionally biased region" description="Polar residues" evidence="1">
    <location>
        <begin position="1"/>
        <end position="10"/>
    </location>
</feature>
<feature type="region of interest" description="Disordered" evidence="1">
    <location>
        <begin position="1"/>
        <end position="29"/>
    </location>
</feature>
<dbReference type="Gene3D" id="2.40.33.20">
    <property type="entry name" value="PK beta-barrel domain-like"/>
    <property type="match status" value="1"/>
</dbReference>
<proteinExistence type="predicted"/>
<dbReference type="PROSITE" id="PS51340">
    <property type="entry name" value="MOSC"/>
    <property type="match status" value="1"/>
</dbReference>
<accession>A0ABY8VRX6</accession>
<evidence type="ECO:0000256" key="1">
    <source>
        <dbReference type="SAM" id="MobiDB-lite"/>
    </source>
</evidence>
<evidence type="ECO:0000259" key="2">
    <source>
        <dbReference type="PROSITE" id="PS51340"/>
    </source>
</evidence>
<reference evidence="3 4" key="1">
    <citation type="submission" date="2023-05" db="EMBL/GenBank/DDBJ databases">
        <title>Corynebacterium suedekumii sp. nov. and Corynebacterium breve sp. nov. isolated from raw cow's milk.</title>
        <authorList>
            <person name="Baer M.K."/>
            <person name="Mehl L."/>
            <person name="Hellmuth R."/>
            <person name="Marke G."/>
            <person name="Lipski A."/>
        </authorList>
    </citation>
    <scope>NUCLEOTIDE SEQUENCE [LARGE SCALE GENOMIC DNA]</scope>
    <source>
        <strain evidence="3 4">LM112</strain>
    </source>
</reference>
<organism evidence="3 4">
    <name type="scientific">Corynebacterium suedekumii</name>
    <dbReference type="NCBI Taxonomy" id="3049801"/>
    <lineage>
        <taxon>Bacteria</taxon>
        <taxon>Bacillati</taxon>
        <taxon>Actinomycetota</taxon>
        <taxon>Actinomycetes</taxon>
        <taxon>Mycobacteriales</taxon>
        <taxon>Corynebacteriaceae</taxon>
        <taxon>Corynebacterium</taxon>
    </lineage>
</organism>
<dbReference type="PANTHER" id="PTHR30212:SF2">
    <property type="entry name" value="PROTEIN YIIM"/>
    <property type="match status" value="1"/>
</dbReference>
<dbReference type="PANTHER" id="PTHR30212">
    <property type="entry name" value="PROTEIN YIIM"/>
    <property type="match status" value="1"/>
</dbReference>
<name>A0ABY8VRX6_9CORY</name>
<dbReference type="InterPro" id="IPR005302">
    <property type="entry name" value="MoCF_Sase_C"/>
</dbReference>
<gene>
    <name evidence="3" type="ORF">QP029_03710</name>
</gene>
<feature type="domain" description="MOSC" evidence="2">
    <location>
        <begin position="36"/>
        <end position="170"/>
    </location>
</feature>
<dbReference type="InterPro" id="IPR011037">
    <property type="entry name" value="Pyrv_Knase-like_insert_dom_sf"/>
</dbReference>
<dbReference type="Pfam" id="PF03473">
    <property type="entry name" value="MOSC"/>
    <property type="match status" value="1"/>
</dbReference>
<evidence type="ECO:0000313" key="3">
    <source>
        <dbReference type="EMBL" id="WIM70938.1"/>
    </source>
</evidence>
<dbReference type="RefSeq" id="WP_284875518.1">
    <property type="nucleotide sequence ID" value="NZ_CP126970.1"/>
</dbReference>
<dbReference type="EMBL" id="CP126970">
    <property type="protein sequence ID" value="WIM70938.1"/>
    <property type="molecule type" value="Genomic_DNA"/>
</dbReference>